<evidence type="ECO:0000313" key="2">
    <source>
        <dbReference type="EMBL" id="BBH23114.1"/>
    </source>
</evidence>
<feature type="domain" description="PRTase-CE" evidence="1">
    <location>
        <begin position="32"/>
        <end position="280"/>
    </location>
</feature>
<dbReference type="Pfam" id="PF24390">
    <property type="entry name" value="PRTase-CE"/>
    <property type="match status" value="1"/>
</dbReference>
<dbReference type="Gene3D" id="3.40.50.2020">
    <property type="match status" value="1"/>
</dbReference>
<evidence type="ECO:0000259" key="1">
    <source>
        <dbReference type="Pfam" id="PF24390"/>
    </source>
</evidence>
<dbReference type="CDD" id="cd06223">
    <property type="entry name" value="PRTases_typeI"/>
    <property type="match status" value="1"/>
</dbReference>
<evidence type="ECO:0000313" key="3">
    <source>
        <dbReference type="Proteomes" id="UP000275368"/>
    </source>
</evidence>
<sequence>MEEYLKEFLNINNLSENALKVDQKLQGLSEKVTQWLGEIDEQHRTTFLILLKYFNYFNRQKVHDTFAKLYEQYTSLEIEHESTIYAPITPKRPIYNGTNEFFSIFREVCSDQVKTTRIAFQLRDYLKTYNTSEISNIVLVDDIIGTGTTLRDYLHPLINDFSNKIKDKKIYILCLVAHPKGLKKIEKMRNDLGMEIECLYGYELTKAFSKGRFFEKEQDRIKARQVVREYESKIAKRDDDIMGFQESEGLVAFFHNTPNNTLSTFWEQEARVTWHPIFPRTIRGDELPLDNTDVTLEAIKTRGNKKNNLAKFIFNKIRERLING</sequence>
<keyword evidence="3" id="KW-1185">Reference proteome</keyword>
<name>A0A3G9JJF3_9BACL</name>
<dbReference type="Proteomes" id="UP000275368">
    <property type="component" value="Chromosome"/>
</dbReference>
<proteinExistence type="predicted"/>
<dbReference type="OrthoDB" id="2084254at2"/>
<dbReference type="InterPro" id="IPR056920">
    <property type="entry name" value="PRTase-CE"/>
</dbReference>
<accession>A0A3G9JJF3</accession>
<dbReference type="AlphaFoldDB" id="A0A3G9JJF3"/>
<organism evidence="2 3">
    <name type="scientific">Paenibacillus baekrokdamisoli</name>
    <dbReference type="NCBI Taxonomy" id="1712516"/>
    <lineage>
        <taxon>Bacteria</taxon>
        <taxon>Bacillati</taxon>
        <taxon>Bacillota</taxon>
        <taxon>Bacilli</taxon>
        <taxon>Bacillales</taxon>
        <taxon>Paenibacillaceae</taxon>
        <taxon>Paenibacillus</taxon>
    </lineage>
</organism>
<dbReference type="SUPFAM" id="SSF53271">
    <property type="entry name" value="PRTase-like"/>
    <property type="match status" value="1"/>
</dbReference>
<dbReference type="RefSeq" id="WP_125662259.1">
    <property type="nucleotide sequence ID" value="NZ_AP019308.1"/>
</dbReference>
<protein>
    <recommendedName>
        <fullName evidence="1">PRTase-CE domain-containing protein</fullName>
    </recommendedName>
</protein>
<dbReference type="InterPro" id="IPR000836">
    <property type="entry name" value="PRTase_dom"/>
</dbReference>
<dbReference type="EMBL" id="AP019308">
    <property type="protein sequence ID" value="BBH23114.1"/>
    <property type="molecule type" value="Genomic_DNA"/>
</dbReference>
<dbReference type="KEGG" id="pbk:Back11_44590"/>
<dbReference type="InterPro" id="IPR029057">
    <property type="entry name" value="PRTase-like"/>
</dbReference>
<reference evidence="2 3" key="1">
    <citation type="submission" date="2018-11" db="EMBL/GenBank/DDBJ databases">
        <title>Complete genome sequence of Paenibacillus baekrokdamisoli strain KCTC 33723.</title>
        <authorList>
            <person name="Kang S.W."/>
            <person name="Lee K.C."/>
            <person name="Kim K.K."/>
            <person name="Kim J.S."/>
            <person name="Kim D.S."/>
            <person name="Ko S.H."/>
            <person name="Yang S.H."/>
            <person name="Lee J.S."/>
        </authorList>
    </citation>
    <scope>NUCLEOTIDE SEQUENCE [LARGE SCALE GENOMIC DNA]</scope>
    <source>
        <strain evidence="2 3">KCTC 33723</strain>
    </source>
</reference>
<gene>
    <name evidence="2" type="ORF">Back11_44590</name>
</gene>